<protein>
    <recommendedName>
        <fullName evidence="1">Reverse transcriptase zinc-binding domain-containing protein</fullName>
    </recommendedName>
</protein>
<name>A0AAW2BWB5_9ROSI</name>
<proteinExistence type="predicted"/>
<sequence>MFYEVVSPVSNIPGDSWVEALIDEEKGAWKTELVCNVFLPHEADLIRGIALSANLPEDKQVWAPTTNGLFSVRSAYKLAMDLRPVAPVGDVSDGSLLRRFWQSVWSCNIPHKIRHFAWRACKDVLPTKENLVRRKVLSERITGLALQVIHGYAMVCGNGCPVGAQRSGEAHRGGLGTLVE</sequence>
<dbReference type="Pfam" id="PF13966">
    <property type="entry name" value="zf-RVT"/>
    <property type="match status" value="1"/>
</dbReference>
<keyword evidence="3" id="KW-1185">Reference proteome</keyword>
<reference evidence="2 3" key="1">
    <citation type="submission" date="2024-01" db="EMBL/GenBank/DDBJ databases">
        <title>A telomere-to-telomere, gap-free genome of sweet tea (Lithocarpus litseifolius).</title>
        <authorList>
            <person name="Zhou J."/>
        </authorList>
    </citation>
    <scope>NUCLEOTIDE SEQUENCE [LARGE SCALE GENOMIC DNA]</scope>
    <source>
        <strain evidence="2">Zhou-2022a</strain>
        <tissue evidence="2">Leaf</tissue>
    </source>
</reference>
<dbReference type="AlphaFoldDB" id="A0AAW2BWB5"/>
<dbReference type="InterPro" id="IPR026960">
    <property type="entry name" value="RVT-Znf"/>
</dbReference>
<evidence type="ECO:0000313" key="2">
    <source>
        <dbReference type="EMBL" id="KAK9989948.1"/>
    </source>
</evidence>
<gene>
    <name evidence="2" type="ORF">SO802_030187</name>
</gene>
<evidence type="ECO:0000313" key="3">
    <source>
        <dbReference type="Proteomes" id="UP001459277"/>
    </source>
</evidence>
<comment type="caution">
    <text evidence="2">The sequence shown here is derived from an EMBL/GenBank/DDBJ whole genome shotgun (WGS) entry which is preliminary data.</text>
</comment>
<evidence type="ECO:0000259" key="1">
    <source>
        <dbReference type="Pfam" id="PF13966"/>
    </source>
</evidence>
<dbReference type="Proteomes" id="UP001459277">
    <property type="component" value="Unassembled WGS sequence"/>
</dbReference>
<dbReference type="EMBL" id="JAZDWU010000010">
    <property type="protein sequence ID" value="KAK9989948.1"/>
    <property type="molecule type" value="Genomic_DNA"/>
</dbReference>
<feature type="domain" description="Reverse transcriptase zinc-binding" evidence="1">
    <location>
        <begin position="70"/>
        <end position="136"/>
    </location>
</feature>
<accession>A0AAW2BWB5</accession>
<organism evidence="2 3">
    <name type="scientific">Lithocarpus litseifolius</name>
    <dbReference type="NCBI Taxonomy" id="425828"/>
    <lineage>
        <taxon>Eukaryota</taxon>
        <taxon>Viridiplantae</taxon>
        <taxon>Streptophyta</taxon>
        <taxon>Embryophyta</taxon>
        <taxon>Tracheophyta</taxon>
        <taxon>Spermatophyta</taxon>
        <taxon>Magnoliopsida</taxon>
        <taxon>eudicotyledons</taxon>
        <taxon>Gunneridae</taxon>
        <taxon>Pentapetalae</taxon>
        <taxon>rosids</taxon>
        <taxon>fabids</taxon>
        <taxon>Fagales</taxon>
        <taxon>Fagaceae</taxon>
        <taxon>Lithocarpus</taxon>
    </lineage>
</organism>